<protein>
    <submittedName>
        <fullName evidence="1">Uncharacterized protein</fullName>
    </submittedName>
</protein>
<dbReference type="GeneID" id="54574656"/>
<sequence length="273" mass="29294">MLRRSCGHCVRCARRGTSRHHKAGGELQAWLRLPMRATRGDWVSNARGSARRAWRVRPGVTSTRSKGTSMVGVVGERHVTVRALPAPHASNFVAGRCRTVAPRPRHPTRSNSSADEAVCCSRHRDAVAHATPQSRANNDAGREPMTDLLQVLPDFDARPYTHLLPSLDKALITTNDLLTLEPADAARRAQLPPGDLRRLVDAVVRALHADLGFGGEEACGNSFLSASGSARAEKGEGGGISTLDEKLDAGLGGGIRPGYLVEVTGERYGTHPI</sequence>
<dbReference type="RefSeq" id="XP_033685622.1">
    <property type="nucleotide sequence ID" value="XM_033821326.1"/>
</dbReference>
<name>A0A6A6IKL6_9PLEO</name>
<evidence type="ECO:0000313" key="2">
    <source>
        <dbReference type="Proteomes" id="UP000800094"/>
    </source>
</evidence>
<dbReference type="EMBL" id="ML987193">
    <property type="protein sequence ID" value="KAF2250618.1"/>
    <property type="molecule type" value="Genomic_DNA"/>
</dbReference>
<proteinExistence type="predicted"/>
<dbReference type="AlphaFoldDB" id="A0A6A6IKL6"/>
<dbReference type="Proteomes" id="UP000800094">
    <property type="component" value="Unassembled WGS sequence"/>
</dbReference>
<keyword evidence="2" id="KW-1185">Reference proteome</keyword>
<reference evidence="1" key="1">
    <citation type="journal article" date="2020" name="Stud. Mycol.">
        <title>101 Dothideomycetes genomes: a test case for predicting lifestyles and emergence of pathogens.</title>
        <authorList>
            <person name="Haridas S."/>
            <person name="Albert R."/>
            <person name="Binder M."/>
            <person name="Bloem J."/>
            <person name="Labutti K."/>
            <person name="Salamov A."/>
            <person name="Andreopoulos B."/>
            <person name="Baker S."/>
            <person name="Barry K."/>
            <person name="Bills G."/>
            <person name="Bluhm B."/>
            <person name="Cannon C."/>
            <person name="Castanera R."/>
            <person name="Culley D."/>
            <person name="Daum C."/>
            <person name="Ezra D."/>
            <person name="Gonzalez J."/>
            <person name="Henrissat B."/>
            <person name="Kuo A."/>
            <person name="Liang C."/>
            <person name="Lipzen A."/>
            <person name="Lutzoni F."/>
            <person name="Magnuson J."/>
            <person name="Mondo S."/>
            <person name="Nolan M."/>
            <person name="Ohm R."/>
            <person name="Pangilinan J."/>
            <person name="Park H.-J."/>
            <person name="Ramirez L."/>
            <person name="Alfaro M."/>
            <person name="Sun H."/>
            <person name="Tritt A."/>
            <person name="Yoshinaga Y."/>
            <person name="Zwiers L.-H."/>
            <person name="Turgeon B."/>
            <person name="Goodwin S."/>
            <person name="Spatafora J."/>
            <person name="Crous P."/>
            <person name="Grigoriev I."/>
        </authorList>
    </citation>
    <scope>NUCLEOTIDE SEQUENCE</scope>
    <source>
        <strain evidence="1">CBS 122368</strain>
    </source>
</reference>
<evidence type="ECO:0000313" key="1">
    <source>
        <dbReference type="EMBL" id="KAF2250618.1"/>
    </source>
</evidence>
<accession>A0A6A6IKL6</accession>
<organism evidence="1 2">
    <name type="scientific">Trematosphaeria pertusa</name>
    <dbReference type="NCBI Taxonomy" id="390896"/>
    <lineage>
        <taxon>Eukaryota</taxon>
        <taxon>Fungi</taxon>
        <taxon>Dikarya</taxon>
        <taxon>Ascomycota</taxon>
        <taxon>Pezizomycotina</taxon>
        <taxon>Dothideomycetes</taxon>
        <taxon>Pleosporomycetidae</taxon>
        <taxon>Pleosporales</taxon>
        <taxon>Massarineae</taxon>
        <taxon>Trematosphaeriaceae</taxon>
        <taxon>Trematosphaeria</taxon>
    </lineage>
</organism>
<gene>
    <name evidence="1" type="ORF">BU26DRAFT_267022</name>
</gene>
<dbReference type="OrthoDB" id="1861185at2759"/>